<dbReference type="InterPro" id="IPR018499">
    <property type="entry name" value="Tetraspanin/Peripherin"/>
</dbReference>
<dbReference type="PANTHER" id="PTHR19282">
    <property type="entry name" value="TETRASPANIN"/>
    <property type="match status" value="1"/>
</dbReference>
<dbReference type="GeneID" id="106181153"/>
<dbReference type="Pfam" id="PF00335">
    <property type="entry name" value="Tetraspanin"/>
    <property type="match status" value="1"/>
</dbReference>
<evidence type="ECO:0000256" key="5">
    <source>
        <dbReference type="SAM" id="Phobius"/>
    </source>
</evidence>
<gene>
    <name evidence="7 8 9" type="primary">LOC106181153</name>
</gene>
<keyword evidence="6" id="KW-1185">Reference proteome</keyword>
<keyword evidence="4 5" id="KW-0472">Membrane</keyword>
<keyword evidence="2 5" id="KW-0812">Transmembrane</keyword>
<dbReference type="RefSeq" id="XP_013420905.1">
    <property type="nucleotide sequence ID" value="XM_013565451.1"/>
</dbReference>
<evidence type="ECO:0000313" key="6">
    <source>
        <dbReference type="Proteomes" id="UP000085678"/>
    </source>
</evidence>
<dbReference type="KEGG" id="lak:106181153"/>
<dbReference type="AlphaFoldDB" id="A0A1S3KE49"/>
<dbReference type="Proteomes" id="UP000085678">
    <property type="component" value="Unplaced"/>
</dbReference>
<accession>A0A1S3KE49</accession>
<sequence>MAGVNTAKALTPNEARIGLLIQLAIWCFVGGAVGLVAYGPLFTDDHAIRDSVKDIFGHPDIERAITTAQSLLIATYVIGFLPLVAVLIACVLLVLICRQKRALRTQILFGILLVSALTLFICGVAVLAIADQGRKNWSADSDQTFRVLKSDILTKYGMSETHEKLTDGLDRIQTQYKCCGVDNVTDFWESQWKAKFGQSAPESCCNLETDESNTTALEKCKQEAEYLHARIETNITVLQVEGCRDAIKTFIEGQVFHTLILSGGVASFLAFVVIALVIAIIVLSVVDMRKTKKKVTLQEVDSKAQAQALL</sequence>
<evidence type="ECO:0000256" key="3">
    <source>
        <dbReference type="ARBA" id="ARBA00022989"/>
    </source>
</evidence>
<feature type="transmembrane region" description="Helical" evidence="5">
    <location>
        <begin position="17"/>
        <end position="38"/>
    </location>
</feature>
<evidence type="ECO:0000313" key="9">
    <source>
        <dbReference type="RefSeq" id="XP_013420907.1"/>
    </source>
</evidence>
<evidence type="ECO:0000256" key="1">
    <source>
        <dbReference type="ARBA" id="ARBA00004141"/>
    </source>
</evidence>
<dbReference type="OrthoDB" id="10033535at2759"/>
<dbReference type="SUPFAM" id="SSF48652">
    <property type="entry name" value="Tetraspanin"/>
    <property type="match status" value="1"/>
</dbReference>
<dbReference type="PANTHER" id="PTHR19282:SF544">
    <property type="entry name" value="TETRASPANIN"/>
    <property type="match status" value="1"/>
</dbReference>
<dbReference type="RefSeq" id="XP_013420904.1">
    <property type="nucleotide sequence ID" value="XM_013565450.1"/>
</dbReference>
<keyword evidence="3 5" id="KW-1133">Transmembrane helix</keyword>
<dbReference type="GO" id="GO:0005886">
    <property type="term" value="C:plasma membrane"/>
    <property type="evidence" value="ECO:0007669"/>
    <property type="project" value="TreeGrafter"/>
</dbReference>
<evidence type="ECO:0000256" key="2">
    <source>
        <dbReference type="ARBA" id="ARBA00022692"/>
    </source>
</evidence>
<feature type="transmembrane region" description="Helical" evidence="5">
    <location>
        <begin position="107"/>
        <end position="130"/>
    </location>
</feature>
<organism evidence="6 8">
    <name type="scientific">Lingula anatina</name>
    <name type="common">Brachiopod</name>
    <name type="synonym">Lingula unguis</name>
    <dbReference type="NCBI Taxonomy" id="7574"/>
    <lineage>
        <taxon>Eukaryota</taxon>
        <taxon>Metazoa</taxon>
        <taxon>Spiralia</taxon>
        <taxon>Lophotrochozoa</taxon>
        <taxon>Brachiopoda</taxon>
        <taxon>Linguliformea</taxon>
        <taxon>Lingulata</taxon>
        <taxon>Lingulida</taxon>
        <taxon>Linguloidea</taxon>
        <taxon>Lingulidae</taxon>
        <taxon>Lingula</taxon>
    </lineage>
</organism>
<name>A0A1S3KE49_LINAN</name>
<evidence type="ECO:0000256" key="4">
    <source>
        <dbReference type="ARBA" id="ARBA00023136"/>
    </source>
</evidence>
<reference evidence="7 8" key="1">
    <citation type="submission" date="2025-04" db="UniProtKB">
        <authorList>
            <consortium name="RefSeq"/>
        </authorList>
    </citation>
    <scope>IDENTIFICATION</scope>
    <source>
        <tissue evidence="7 8">Gonads</tissue>
    </source>
</reference>
<evidence type="ECO:0000313" key="8">
    <source>
        <dbReference type="RefSeq" id="XP_013420905.1"/>
    </source>
</evidence>
<feature type="transmembrane region" description="Helical" evidence="5">
    <location>
        <begin position="265"/>
        <end position="286"/>
    </location>
</feature>
<evidence type="ECO:0000313" key="7">
    <source>
        <dbReference type="RefSeq" id="XP_013420904.1"/>
    </source>
</evidence>
<dbReference type="Gene3D" id="1.10.1450.10">
    <property type="entry name" value="Tetraspanin"/>
    <property type="match status" value="1"/>
</dbReference>
<dbReference type="InterPro" id="IPR008952">
    <property type="entry name" value="Tetraspanin_EC2_sf"/>
</dbReference>
<protein>
    <submittedName>
        <fullName evidence="7 8">Tetraspanin-36</fullName>
    </submittedName>
</protein>
<feature type="transmembrane region" description="Helical" evidence="5">
    <location>
        <begin position="73"/>
        <end position="95"/>
    </location>
</feature>
<comment type="subcellular location">
    <subcellularLocation>
        <location evidence="1">Membrane</location>
        <topology evidence="1">Multi-pass membrane protein</topology>
    </subcellularLocation>
</comment>
<proteinExistence type="predicted"/>
<dbReference type="RefSeq" id="XP_013420907.1">
    <property type="nucleotide sequence ID" value="XM_013565453.1"/>
</dbReference>